<dbReference type="AlphaFoldDB" id="A0A0F8X5S7"/>
<dbReference type="PANTHER" id="PTHR19346">
    <property type="entry name" value="SUGAR PHOSPHATE TRANSPORTER DOMAIN-CONTAINING PROTEIN"/>
    <property type="match status" value="1"/>
</dbReference>
<feature type="transmembrane region" description="Helical" evidence="3">
    <location>
        <begin position="627"/>
        <end position="650"/>
    </location>
</feature>
<name>A0A0F8X5S7_9EURO</name>
<dbReference type="InterPro" id="IPR004843">
    <property type="entry name" value="Calcineurin-like_PHP"/>
</dbReference>
<evidence type="ECO:0000313" key="6">
    <source>
        <dbReference type="Proteomes" id="UP000034947"/>
    </source>
</evidence>
<reference evidence="5 6" key="1">
    <citation type="submission" date="2015-02" db="EMBL/GenBank/DDBJ databases">
        <title>Draft Genome Sequences of Two Closely-Related Aflatoxigenic Aspergillus Species Obtained from the Cote d'Ivoire.</title>
        <authorList>
            <person name="Moore G.G."/>
            <person name="Beltz S.B."/>
            <person name="Mack B.M."/>
        </authorList>
    </citation>
    <scope>NUCLEOTIDE SEQUENCE [LARGE SCALE GENOMIC DNA]</scope>
    <source>
        <strain evidence="5 6">SRRC1432</strain>
    </source>
</reference>
<feature type="domain" description="Calcineurin-like phosphoesterase" evidence="4">
    <location>
        <begin position="18"/>
        <end position="238"/>
    </location>
</feature>
<dbReference type="SUPFAM" id="SSF103481">
    <property type="entry name" value="Multidrug resistance efflux transporter EmrE"/>
    <property type="match status" value="2"/>
</dbReference>
<feature type="transmembrane region" description="Helical" evidence="3">
    <location>
        <begin position="433"/>
        <end position="450"/>
    </location>
</feature>
<dbReference type="Pfam" id="PF00149">
    <property type="entry name" value="Metallophos"/>
    <property type="match status" value="1"/>
</dbReference>
<evidence type="ECO:0000313" key="5">
    <source>
        <dbReference type="EMBL" id="KKK18942.1"/>
    </source>
</evidence>
<dbReference type="VEuPathDB" id="FungiDB:P175DRAFT_0522183"/>
<dbReference type="Gene3D" id="3.60.21.10">
    <property type="match status" value="1"/>
</dbReference>
<keyword evidence="3" id="KW-0812">Transmembrane</keyword>
<feature type="transmembrane region" description="Helical" evidence="3">
    <location>
        <begin position="574"/>
        <end position="595"/>
    </location>
</feature>
<feature type="transmembrane region" description="Helical" evidence="3">
    <location>
        <begin position="335"/>
        <end position="354"/>
    </location>
</feature>
<feature type="transmembrane region" description="Helical" evidence="3">
    <location>
        <begin position="535"/>
        <end position="554"/>
    </location>
</feature>
<keyword evidence="6" id="KW-1185">Reference proteome</keyword>
<dbReference type="InterPro" id="IPR037185">
    <property type="entry name" value="EmrE-like"/>
</dbReference>
<dbReference type="OrthoDB" id="550558at2759"/>
<dbReference type="Proteomes" id="UP000034947">
    <property type="component" value="Unassembled WGS sequence"/>
</dbReference>
<dbReference type="PANTHER" id="PTHR19346:SF4">
    <property type="entry name" value="SUGAR PHOSPHATE TRANSPORTER DOMAIN-CONTAINING PROTEIN"/>
    <property type="match status" value="1"/>
</dbReference>
<comment type="subcellular location">
    <subcellularLocation>
        <location evidence="1">Endoplasmic reticulum membrane</location>
        <topology evidence="1">Multi-pass membrane protein</topology>
    </subcellularLocation>
</comment>
<feature type="transmembrane region" description="Helical" evidence="3">
    <location>
        <begin position="495"/>
        <end position="514"/>
    </location>
</feature>
<feature type="transmembrane region" description="Helical" evidence="3">
    <location>
        <begin position="602"/>
        <end position="621"/>
    </location>
</feature>
<dbReference type="InterPro" id="IPR029052">
    <property type="entry name" value="Metallo-depent_PP-like"/>
</dbReference>
<feature type="transmembrane region" description="Helical" evidence="3">
    <location>
        <begin position="459"/>
        <end position="475"/>
    </location>
</feature>
<accession>A0A0F8X5S7</accession>
<dbReference type="SUPFAM" id="SSF56300">
    <property type="entry name" value="Metallo-dependent phosphatases"/>
    <property type="match status" value="1"/>
</dbReference>
<dbReference type="VEuPathDB" id="FungiDB:P175DRAFT_0433467"/>
<proteinExistence type="predicted"/>
<gene>
    <name evidence="5" type="ORF">AOCH_001440</name>
</gene>
<protein>
    <submittedName>
        <fullName evidence="5">DUF6 domain protein</fullName>
    </submittedName>
</protein>
<dbReference type="InterPro" id="IPR026505">
    <property type="entry name" value="Solute_c_fam_35_mem_F3/F4"/>
</dbReference>
<feature type="transmembrane region" description="Helical" evidence="3">
    <location>
        <begin position="299"/>
        <end position="323"/>
    </location>
</feature>
<dbReference type="GO" id="GO:0016787">
    <property type="term" value="F:hydrolase activity"/>
    <property type="evidence" value="ECO:0007669"/>
    <property type="project" value="InterPro"/>
</dbReference>
<comment type="caution">
    <text evidence="5">The sequence shown here is derived from an EMBL/GenBank/DDBJ whole genome shotgun (WGS) entry which is preliminary data.</text>
</comment>
<evidence type="ECO:0000259" key="4">
    <source>
        <dbReference type="Pfam" id="PF00149"/>
    </source>
</evidence>
<feature type="transmembrane region" description="Helical" evidence="3">
    <location>
        <begin position="400"/>
        <end position="421"/>
    </location>
</feature>
<organism evidence="5 6">
    <name type="scientific">Aspergillus ochraceoroseus</name>
    <dbReference type="NCBI Taxonomy" id="138278"/>
    <lineage>
        <taxon>Eukaryota</taxon>
        <taxon>Fungi</taxon>
        <taxon>Dikarya</taxon>
        <taxon>Ascomycota</taxon>
        <taxon>Pezizomycotina</taxon>
        <taxon>Eurotiomycetes</taxon>
        <taxon>Eurotiomycetidae</taxon>
        <taxon>Eurotiales</taxon>
        <taxon>Aspergillaceae</taxon>
        <taxon>Aspergillus</taxon>
        <taxon>Aspergillus subgen. Nidulantes</taxon>
    </lineage>
</organism>
<dbReference type="EMBL" id="JYKN01001808">
    <property type="protein sequence ID" value="KKK18942.1"/>
    <property type="molecule type" value="Genomic_DNA"/>
</dbReference>
<evidence type="ECO:0000256" key="1">
    <source>
        <dbReference type="ARBA" id="ARBA00004477"/>
    </source>
</evidence>
<keyword evidence="3" id="KW-1133">Transmembrane helix</keyword>
<keyword evidence="3" id="KW-0472">Membrane</keyword>
<evidence type="ECO:0000256" key="2">
    <source>
        <dbReference type="ARBA" id="ARBA00022824"/>
    </source>
</evidence>
<keyword evidence="2" id="KW-0256">Endoplasmic reticulum</keyword>
<evidence type="ECO:0000256" key="3">
    <source>
        <dbReference type="SAM" id="Phobius"/>
    </source>
</evidence>
<sequence length="672" mass="75903">MFEKIFSIFDRFSTSFQVLSDLHLEVNQQYLSFEIPVCAKHLILAGDIGRLVDYDNYRCFLQKQTDRFELVFLVLGNHEFYNDTFAAGLQRARQLEQEPSLNGRLILLHRGRYDIPESHFTILGCTLWSRIPDETRGVVSSRIQDFKKIRDWTVNDHNGGHEADLAWLLSEIELIRSKNKAQNKKQSVLVMTHHAPSLQGTSSPQHANNPWSSAFATDILSQISKSSGVKVWVFGHTHYTTELRNKGIRLVANQRGTDVKCQPGSWRCRRPAYAAPFPAPDNEESKSEDLAKQATRRKYVLASGFLLLSLASFVVQTETAVYIQHDLGWDKPYCMLYLTHGSWFLLWPIQLLLLRIQKRKLSWETFWRRHVYLLHTTGQMVESRDLHITSRDSHRSPIPYLLKTTAFVTTALTVAAGSWYVAVNMTTPSDLTAIYNCSAFFAYAFSIPLLKDKLRFDKVFSVAVAIVGVLVVAYGDRDDGKATDGAEGKAKHEAQNRLLGNIIIGVGSILYGLYEVLYKRFACPPEGTSAGRSMIFANTFGSLIGTFTLLVLWIPLPVLHYLGWETFRWPTGEAAWLLAVSVLASAVFCGSFLILISLTSPVLSSVAALLTIFLVAFIDWFRTGQPLSAASIIGGILIILAFFLLSWSTYREMNEERKKNIDEDDVESESDE</sequence>